<dbReference type="AlphaFoldDB" id="V2X4T9"/>
<accession>V2X4T9</accession>
<gene>
    <name evidence="1" type="ORF">Moror_15381</name>
</gene>
<reference evidence="1 2" key="1">
    <citation type="journal article" date="2014" name="BMC Genomics">
        <title>Genome and secretome analysis of the hemibiotrophic fungal pathogen, Moniliophthora roreri, which causes frosty pod rot disease of cacao: mechanisms of the biotrophic and necrotrophic phases.</title>
        <authorList>
            <person name="Meinhardt L.W."/>
            <person name="Costa G.G.L."/>
            <person name="Thomazella D.P.T."/>
            <person name="Teixeira P.J.P.L."/>
            <person name="Carazzolle M.F."/>
            <person name="Schuster S.C."/>
            <person name="Carlson J.E."/>
            <person name="Guiltinan M.J."/>
            <person name="Mieczkowski P."/>
            <person name="Farmer A."/>
            <person name="Ramaraj T."/>
            <person name="Crozier J."/>
            <person name="Davis R.E."/>
            <person name="Shao J."/>
            <person name="Melnick R.L."/>
            <person name="Pereira G.A.G."/>
            <person name="Bailey B.A."/>
        </authorList>
    </citation>
    <scope>NUCLEOTIDE SEQUENCE [LARGE SCALE GENOMIC DNA]</scope>
    <source>
        <strain evidence="1 2">MCA 2997</strain>
    </source>
</reference>
<comment type="caution">
    <text evidence="1">The sequence shown here is derived from an EMBL/GenBank/DDBJ whole genome shotgun (WGS) entry which is preliminary data.</text>
</comment>
<protein>
    <submittedName>
        <fullName evidence="1">Uncharacterized protein</fullName>
    </submittedName>
</protein>
<evidence type="ECO:0000313" key="2">
    <source>
        <dbReference type="Proteomes" id="UP000017559"/>
    </source>
</evidence>
<dbReference type="EMBL" id="AWSO01000744">
    <property type="protein sequence ID" value="ESK87791.1"/>
    <property type="molecule type" value="Genomic_DNA"/>
</dbReference>
<dbReference type="KEGG" id="mrr:Moror_15381"/>
<evidence type="ECO:0000313" key="1">
    <source>
        <dbReference type="EMBL" id="ESK87791.1"/>
    </source>
</evidence>
<dbReference type="Proteomes" id="UP000017559">
    <property type="component" value="Unassembled WGS sequence"/>
</dbReference>
<organism evidence="1 2">
    <name type="scientific">Moniliophthora roreri (strain MCA 2997)</name>
    <name type="common">Cocoa frosty pod rot fungus</name>
    <name type="synonym">Crinipellis roreri</name>
    <dbReference type="NCBI Taxonomy" id="1381753"/>
    <lineage>
        <taxon>Eukaryota</taxon>
        <taxon>Fungi</taxon>
        <taxon>Dikarya</taxon>
        <taxon>Basidiomycota</taxon>
        <taxon>Agaricomycotina</taxon>
        <taxon>Agaricomycetes</taxon>
        <taxon>Agaricomycetidae</taxon>
        <taxon>Agaricales</taxon>
        <taxon>Marasmiineae</taxon>
        <taxon>Marasmiaceae</taxon>
        <taxon>Moniliophthora</taxon>
    </lineage>
</organism>
<dbReference type="HOGENOM" id="CLU_649053_0_0_1"/>
<sequence>MFPKRQRLDDDDNETLHRLSTALDTALGASFILATLTTYIPEPSSNIAAAYLKLGENLGLLPQPAITIATNSTTAIATNSTTPIATNPNTTAPLSSLPPRILDFEQDVTTKHPELHHFRLSIREFALSAHPIFHQIISWVYADYFAKQGSRLELPRVWQKDREFRENLSKNIINVIQNEYPDVHFMRDPLKTAWGCHSRPNSEQNRRNCRKIMLNADLMKTTSKILSGSAEEISPTLSCVIKFLYILTELHELMHFLITKCLTFVDGLTPSLPHTGGYYSSEDSSWGESGFQFEVMMFGFIPAAVWKEGETRVKAIQRLDGYFYYEGKRHYYSLSDDDFLPHLSSFVLGVENRTLKPTKFPLHPFASRLNRAGHVGHREYRARGFGYRDPKSDHEDRPLIGLAIRDSCIITSADEERRVIMGR</sequence>
<keyword evidence="2" id="KW-1185">Reference proteome</keyword>
<proteinExistence type="predicted"/>
<name>V2X4T9_MONRO</name>